<name>A0A6A3A4Q3_HIBSY</name>
<feature type="domain" description="DUF632" evidence="2">
    <location>
        <begin position="220"/>
        <end position="383"/>
    </location>
</feature>
<comment type="caution">
    <text evidence="4">The sequence shown here is derived from an EMBL/GenBank/DDBJ whole genome shotgun (WGS) entry which is preliminary data.</text>
</comment>
<evidence type="ECO:0000313" key="5">
    <source>
        <dbReference type="Proteomes" id="UP000436088"/>
    </source>
</evidence>
<dbReference type="Pfam" id="PF04782">
    <property type="entry name" value="DUF632"/>
    <property type="match status" value="1"/>
</dbReference>
<evidence type="ECO:0000259" key="2">
    <source>
        <dbReference type="Pfam" id="PF04782"/>
    </source>
</evidence>
<feature type="compositionally biased region" description="Pro residues" evidence="1">
    <location>
        <begin position="73"/>
        <end position="88"/>
    </location>
</feature>
<feature type="region of interest" description="Disordered" evidence="1">
    <location>
        <begin position="63"/>
        <end position="94"/>
    </location>
</feature>
<evidence type="ECO:0000259" key="3">
    <source>
        <dbReference type="Pfam" id="PF04783"/>
    </source>
</evidence>
<organism evidence="4 5">
    <name type="scientific">Hibiscus syriacus</name>
    <name type="common">Rose of Sharon</name>
    <dbReference type="NCBI Taxonomy" id="106335"/>
    <lineage>
        <taxon>Eukaryota</taxon>
        <taxon>Viridiplantae</taxon>
        <taxon>Streptophyta</taxon>
        <taxon>Embryophyta</taxon>
        <taxon>Tracheophyta</taxon>
        <taxon>Spermatophyta</taxon>
        <taxon>Magnoliopsida</taxon>
        <taxon>eudicotyledons</taxon>
        <taxon>Gunneridae</taxon>
        <taxon>Pentapetalae</taxon>
        <taxon>rosids</taxon>
        <taxon>malvids</taxon>
        <taxon>Malvales</taxon>
        <taxon>Malvaceae</taxon>
        <taxon>Malvoideae</taxon>
        <taxon>Hibiscus</taxon>
    </lineage>
</organism>
<dbReference type="AlphaFoldDB" id="A0A6A3A4Q3"/>
<gene>
    <name evidence="4" type="ORF">F3Y22_tig00110597pilonHSYRG00949</name>
</gene>
<evidence type="ECO:0000256" key="1">
    <source>
        <dbReference type="SAM" id="MobiDB-lite"/>
    </source>
</evidence>
<sequence length="467" mass="52607">MGYVASRIDIEGRVRVCKERKKLMKQLVGYREEFADAQLAYLRALKNTGVTLRQFTEPDSLELDNISSGQTLPPSPHSPLPLPPPPSFSPDSRKVGDNCKVEAAREGSMEITLDNCSTPPRPTASSSWNYWDLFEYASPICNPKQSETIEPVWEESWAESKMEFEDEDQGEELVKKAISPLPEKPPPREIVDENTSMMSWFDKDSTDVAAVVLKNRKTLEGITKELDDYFLKASAGGKEIAVFTDINVGTNSLPWKLNENKSLAGNSNEFFRCALSWSWSSKSLLLARDDFQRGSGEPCKPGAHCITLGKLYAAEQMLYKEVKVKSGGRNYQIRARKKLMLPQKQDKSHDWTKTEKIRSSVENLENDITHLQHSISTDCSSIAEKAKYLNSVQPNKNKLKWNNLKVNVNERSDQCSIVSSSSLLESSSTEISIAFEISSILSRLRSRNNFDQIKVEKVLLLQISSHC</sequence>
<feature type="domain" description="DUF630" evidence="3">
    <location>
        <begin position="1"/>
        <end position="58"/>
    </location>
</feature>
<dbReference type="InterPro" id="IPR006868">
    <property type="entry name" value="DUF630"/>
</dbReference>
<evidence type="ECO:0000313" key="4">
    <source>
        <dbReference type="EMBL" id="KAE8698846.1"/>
    </source>
</evidence>
<dbReference type="PANTHER" id="PTHR21450">
    <property type="entry name" value="PROTEIN ALTERED PHOSPHATE STARVATION RESPONSE 1"/>
    <property type="match status" value="1"/>
</dbReference>
<dbReference type="EMBL" id="VEPZ02001044">
    <property type="protein sequence ID" value="KAE8698846.1"/>
    <property type="molecule type" value="Genomic_DNA"/>
</dbReference>
<dbReference type="Pfam" id="PF04783">
    <property type="entry name" value="DUF630"/>
    <property type="match status" value="1"/>
</dbReference>
<dbReference type="InterPro" id="IPR006867">
    <property type="entry name" value="DUF632"/>
</dbReference>
<dbReference type="PANTHER" id="PTHR21450:SF21">
    <property type="entry name" value="REDUCTASE SUBUNIT C, PUTATIVE (DUF630 AND DUF632)-RELATED"/>
    <property type="match status" value="1"/>
</dbReference>
<proteinExistence type="predicted"/>
<dbReference type="Proteomes" id="UP000436088">
    <property type="component" value="Unassembled WGS sequence"/>
</dbReference>
<protein>
    <submittedName>
        <fullName evidence="4">Root phototropism protein</fullName>
    </submittedName>
</protein>
<accession>A0A6A3A4Q3</accession>
<keyword evidence="5" id="KW-1185">Reference proteome</keyword>
<reference evidence="4" key="1">
    <citation type="submission" date="2019-09" db="EMBL/GenBank/DDBJ databases">
        <title>Draft genome information of white flower Hibiscus syriacus.</title>
        <authorList>
            <person name="Kim Y.-M."/>
        </authorList>
    </citation>
    <scope>NUCLEOTIDE SEQUENCE [LARGE SCALE GENOMIC DNA]</scope>
    <source>
        <strain evidence="4">YM2019G1</strain>
    </source>
</reference>